<dbReference type="Gene3D" id="3.40.630.30">
    <property type="match status" value="1"/>
</dbReference>
<evidence type="ECO:0000259" key="1">
    <source>
        <dbReference type="Pfam" id="PF13480"/>
    </source>
</evidence>
<evidence type="ECO:0000313" key="3">
    <source>
        <dbReference type="EMBL" id="RAM00488.1"/>
    </source>
</evidence>
<dbReference type="SUPFAM" id="SSF55729">
    <property type="entry name" value="Acyl-CoA N-acyltransferases (Nat)"/>
    <property type="match status" value="1"/>
</dbReference>
<keyword evidence="5" id="KW-1185">Reference proteome</keyword>
<dbReference type="InterPro" id="IPR016181">
    <property type="entry name" value="Acyl_CoA_acyltransferase"/>
</dbReference>
<dbReference type="EMBL" id="QLNI01000046">
    <property type="protein sequence ID" value="RAM00488.1"/>
    <property type="molecule type" value="Genomic_DNA"/>
</dbReference>
<gene>
    <name evidence="3" type="ORF">DO021_18755</name>
    <name evidence="2" type="ORF">EYB58_10930</name>
</gene>
<accession>A0A328F7E2</accession>
<reference evidence="2 5" key="2">
    <citation type="submission" date="2019-02" db="EMBL/GenBank/DDBJ databases">
        <title>Complete genome sequence of Desulfobacter hydrogenophilus AcRS1.</title>
        <authorList>
            <person name="Marietou A."/>
            <person name="Lund M.B."/>
            <person name="Marshall I.P.G."/>
            <person name="Schreiber L."/>
            <person name="Jorgensen B."/>
        </authorList>
    </citation>
    <scope>NUCLEOTIDE SEQUENCE [LARGE SCALE GENOMIC DNA]</scope>
    <source>
        <strain evidence="2 5">AcRS1</strain>
    </source>
</reference>
<name>A0A328F7E2_9BACT</name>
<dbReference type="Proteomes" id="UP000293902">
    <property type="component" value="Chromosome"/>
</dbReference>
<dbReference type="EMBL" id="CP036313">
    <property type="protein sequence ID" value="QBH13388.1"/>
    <property type="molecule type" value="Genomic_DNA"/>
</dbReference>
<reference evidence="3 4" key="1">
    <citation type="submission" date="2018-06" db="EMBL/GenBank/DDBJ databases">
        <title>Complete Genome Sequence of Desulfobacter hydrogenophilus (DSM3380).</title>
        <authorList>
            <person name="Marietou A."/>
            <person name="Schreiber L."/>
            <person name="Marshall I."/>
            <person name="Jorgensen B."/>
        </authorList>
    </citation>
    <scope>NUCLEOTIDE SEQUENCE [LARGE SCALE GENOMIC DNA]</scope>
    <source>
        <strain evidence="3 4">DSM 3380</strain>
    </source>
</reference>
<dbReference type="OrthoDB" id="5417338at2"/>
<dbReference type="RefSeq" id="WP_111959517.1">
    <property type="nucleotide sequence ID" value="NZ_CP036313.1"/>
</dbReference>
<dbReference type="InterPro" id="IPR038740">
    <property type="entry name" value="BioF2-like_GNAT_dom"/>
</dbReference>
<dbReference type="AlphaFoldDB" id="A0A328F7E2"/>
<organism evidence="3 4">
    <name type="scientific">Desulfobacter hydrogenophilus</name>
    <dbReference type="NCBI Taxonomy" id="2291"/>
    <lineage>
        <taxon>Bacteria</taxon>
        <taxon>Pseudomonadati</taxon>
        <taxon>Thermodesulfobacteriota</taxon>
        <taxon>Desulfobacteria</taxon>
        <taxon>Desulfobacterales</taxon>
        <taxon>Desulfobacteraceae</taxon>
        <taxon>Desulfobacter</taxon>
    </lineage>
</organism>
<evidence type="ECO:0000313" key="4">
    <source>
        <dbReference type="Proteomes" id="UP000248798"/>
    </source>
</evidence>
<evidence type="ECO:0000313" key="2">
    <source>
        <dbReference type="EMBL" id="QBH13388.1"/>
    </source>
</evidence>
<dbReference type="Proteomes" id="UP000248798">
    <property type="component" value="Unassembled WGS sequence"/>
</dbReference>
<protein>
    <submittedName>
        <fullName evidence="3">Cellulose biosynthesis protein CelD</fullName>
    </submittedName>
    <submittedName>
        <fullName evidence="2">GNAT family N-acetyltransferase</fullName>
    </submittedName>
</protein>
<sequence>MKTIIITDPERCRQAWEKYWPVQDIFDLWAVRQCFNTAFKRPLSFHLIEDKGRVVGFLPLSIVEETGEYVFFPGETWRGKTWLEQNRIIAQSPEVFNALCDSVPGPLNLRYLRRHPFMDGLTQARPDETGYLFYPRIYDFSMDNFWLTFPGKTRKKLKADVKKIEARQLTWRYNHLPDLSEMFRLNMAAFTSDSYFSDARFYRSFERFAAYLKDMGMLRVTTAIVEGKIAAVDMGAVFNNTYTVVAGGTHSEFAGIAKVINLHHLEWACHNRMEAVDFLCGSFNWKERFRLSPRPSYEIHTQPDTEVFHGSHYGRKAV</sequence>
<dbReference type="Pfam" id="PF13480">
    <property type="entry name" value="Acetyltransf_6"/>
    <property type="match status" value="1"/>
</dbReference>
<proteinExistence type="predicted"/>
<evidence type="ECO:0000313" key="5">
    <source>
        <dbReference type="Proteomes" id="UP000293902"/>
    </source>
</evidence>
<feature type="domain" description="BioF2-like acetyltransferase" evidence="1">
    <location>
        <begin position="152"/>
        <end position="287"/>
    </location>
</feature>